<evidence type="ECO:0008006" key="4">
    <source>
        <dbReference type="Google" id="ProtNLM"/>
    </source>
</evidence>
<gene>
    <name evidence="2" type="ORF">V5O48_010972</name>
</gene>
<comment type="caution">
    <text evidence="2">The sequence shown here is derived from an EMBL/GenBank/DDBJ whole genome shotgun (WGS) entry which is preliminary data.</text>
</comment>
<evidence type="ECO:0000313" key="3">
    <source>
        <dbReference type="Proteomes" id="UP001465976"/>
    </source>
</evidence>
<accession>A0ABR3F6U6</accession>
<dbReference type="Proteomes" id="UP001465976">
    <property type="component" value="Unassembled WGS sequence"/>
</dbReference>
<feature type="coiled-coil region" evidence="1">
    <location>
        <begin position="63"/>
        <end position="90"/>
    </location>
</feature>
<keyword evidence="1" id="KW-0175">Coiled coil</keyword>
<organism evidence="2 3">
    <name type="scientific">Marasmius crinis-equi</name>
    <dbReference type="NCBI Taxonomy" id="585013"/>
    <lineage>
        <taxon>Eukaryota</taxon>
        <taxon>Fungi</taxon>
        <taxon>Dikarya</taxon>
        <taxon>Basidiomycota</taxon>
        <taxon>Agaricomycotina</taxon>
        <taxon>Agaricomycetes</taxon>
        <taxon>Agaricomycetidae</taxon>
        <taxon>Agaricales</taxon>
        <taxon>Marasmiineae</taxon>
        <taxon>Marasmiaceae</taxon>
        <taxon>Marasmius</taxon>
    </lineage>
</organism>
<dbReference type="EMBL" id="JBAHYK010000843">
    <property type="protein sequence ID" value="KAL0570987.1"/>
    <property type="molecule type" value="Genomic_DNA"/>
</dbReference>
<name>A0ABR3F6U6_9AGAR</name>
<evidence type="ECO:0000256" key="1">
    <source>
        <dbReference type="SAM" id="Coils"/>
    </source>
</evidence>
<proteinExistence type="predicted"/>
<keyword evidence="3" id="KW-1185">Reference proteome</keyword>
<reference evidence="2 3" key="1">
    <citation type="submission" date="2024-02" db="EMBL/GenBank/DDBJ databases">
        <title>A draft genome for the cacao thread blight pathogen Marasmius crinis-equi.</title>
        <authorList>
            <person name="Cohen S.P."/>
            <person name="Baruah I.K."/>
            <person name="Amoako-Attah I."/>
            <person name="Bukari Y."/>
            <person name="Meinhardt L.W."/>
            <person name="Bailey B.A."/>
        </authorList>
    </citation>
    <scope>NUCLEOTIDE SEQUENCE [LARGE SCALE GENOMIC DNA]</scope>
    <source>
        <strain evidence="2 3">GH-76</strain>
    </source>
</reference>
<evidence type="ECO:0000313" key="2">
    <source>
        <dbReference type="EMBL" id="KAL0570987.1"/>
    </source>
</evidence>
<protein>
    <recommendedName>
        <fullName evidence="4">F-box domain-containing protein</fullName>
    </recommendedName>
</protein>
<sequence>MNTPTRSTDELYSCPRCGLTVGGENSSFSPPNILHSFCTSNKPPSPDELGSLRAGYETISRSESTLDSEISRLEASLADLKEKKQKTGELLAVYRSVFSPLRQYPNEILGQIFGLCVEESERDYAYHDAEESRSSKYFSLTIDTGKCPWVLGQVCRRWRGIALSLPDLWTRINVDGGALPPEIVEDHVERRVSMALERARDRPLSVSLSQDSCRERVFSMVCSRSSQWKDAYIFVGISGLKMLTPCRGSFPMLSTLYLDLEEDGWQEHEQDEAVKNAALSVFCDAPELHKVTLTGYLAPITSPLITQIIPWKQITRLEMNPYDSGPDIRPIIPLLTNVSSCELGTFLFPGGPLMDPSTLLNLHTLALTSTLARIPVDPLLDSVTLPALKKFDLRSGTSSIMTVVRFLERSSCRLEDLSLFRLDSRDLIEVLQTRAVQSVRVFSVRSRGVDRRDSHGGVDDRFLEALKLKQTNNDTSRGDNALRHLSELSLVGPKQWSDSSLVEMLASRAFLNQTLPLGTSRLTVVSFGLTGVDGLAFEDEAARVQMRGLIDGGLIVEVDGEVVSL</sequence>